<dbReference type="PANTHER" id="PTHR43877">
    <property type="entry name" value="AMINOALKYLPHOSPHONATE N-ACETYLTRANSFERASE-RELATED-RELATED"/>
    <property type="match status" value="1"/>
</dbReference>
<dbReference type="GO" id="GO:0005840">
    <property type="term" value="C:ribosome"/>
    <property type="evidence" value="ECO:0007669"/>
    <property type="project" value="UniProtKB-KW"/>
</dbReference>
<reference evidence="5" key="1">
    <citation type="submission" date="2017-02" db="EMBL/GenBank/DDBJ databases">
        <authorList>
            <person name="Varghese N."/>
            <person name="Submissions S."/>
        </authorList>
    </citation>
    <scope>NUCLEOTIDE SEQUENCE [LARGE SCALE GENOMIC DNA]</scope>
    <source>
        <strain evidence="5">VKM Ac-2052</strain>
    </source>
</reference>
<gene>
    <name evidence="4" type="ORF">SAMN06295879_0494</name>
</gene>
<dbReference type="RefSeq" id="WP_078713227.1">
    <property type="nucleotide sequence ID" value="NZ_FUYG01000001.1"/>
</dbReference>
<keyword evidence="4" id="KW-0687">Ribonucleoprotein</keyword>
<dbReference type="InterPro" id="IPR050832">
    <property type="entry name" value="Bact_Acetyltransf"/>
</dbReference>
<evidence type="ECO:0000313" key="4">
    <source>
        <dbReference type="EMBL" id="SKA82576.1"/>
    </source>
</evidence>
<dbReference type="InterPro" id="IPR016181">
    <property type="entry name" value="Acyl_CoA_acyltransferase"/>
</dbReference>
<dbReference type="SUPFAM" id="SSF55729">
    <property type="entry name" value="Acyl-CoA N-acyltransferases (Nat)"/>
    <property type="match status" value="1"/>
</dbReference>
<evidence type="ECO:0000256" key="1">
    <source>
        <dbReference type="ARBA" id="ARBA00022679"/>
    </source>
</evidence>
<dbReference type="Pfam" id="PF00583">
    <property type="entry name" value="Acetyltransf_1"/>
    <property type="match status" value="1"/>
</dbReference>
<proteinExistence type="predicted"/>
<dbReference type="Proteomes" id="UP000189735">
    <property type="component" value="Unassembled WGS sequence"/>
</dbReference>
<evidence type="ECO:0000259" key="3">
    <source>
        <dbReference type="PROSITE" id="PS51186"/>
    </source>
</evidence>
<dbReference type="InterPro" id="IPR000182">
    <property type="entry name" value="GNAT_dom"/>
</dbReference>
<dbReference type="PROSITE" id="PS51186">
    <property type="entry name" value="GNAT"/>
    <property type="match status" value="1"/>
</dbReference>
<dbReference type="GO" id="GO:0016747">
    <property type="term" value="F:acyltransferase activity, transferring groups other than amino-acyl groups"/>
    <property type="evidence" value="ECO:0007669"/>
    <property type="project" value="InterPro"/>
</dbReference>
<dbReference type="EMBL" id="FUYG01000001">
    <property type="protein sequence ID" value="SKA82576.1"/>
    <property type="molecule type" value="Genomic_DNA"/>
</dbReference>
<name>A0A1T4WZ19_9MICO</name>
<keyword evidence="2" id="KW-0012">Acyltransferase</keyword>
<evidence type="ECO:0000313" key="5">
    <source>
        <dbReference type="Proteomes" id="UP000189735"/>
    </source>
</evidence>
<dbReference type="CDD" id="cd04301">
    <property type="entry name" value="NAT_SF"/>
    <property type="match status" value="1"/>
</dbReference>
<keyword evidence="1" id="KW-0808">Transferase</keyword>
<keyword evidence="4" id="KW-0689">Ribosomal protein</keyword>
<organism evidence="4 5">
    <name type="scientific">Agreia bicolorata</name>
    <dbReference type="NCBI Taxonomy" id="110935"/>
    <lineage>
        <taxon>Bacteria</taxon>
        <taxon>Bacillati</taxon>
        <taxon>Actinomycetota</taxon>
        <taxon>Actinomycetes</taxon>
        <taxon>Micrococcales</taxon>
        <taxon>Microbacteriaceae</taxon>
        <taxon>Agreia</taxon>
    </lineage>
</organism>
<sequence>MVLSVRRAVASDSGTLAAVAAVTFPLACPPHTTDEAKAAFIATHLSRSSFDSYLADPARDILIAELAGEAVGYTMLVFAEPSDPDVASALTVTPSIELSKFYVLAGHHGQGIAAALMAETIAASQQRGAAAVWLGVNEENARANRFYEKNGFAKVGTKRFLVGENYEDDYVRERVL</sequence>
<accession>A0A1T4WZ19</accession>
<dbReference type="AlphaFoldDB" id="A0A1T4WZ19"/>
<protein>
    <submittedName>
        <fullName evidence="4">Ribosomal protein S18 acetylase RimI</fullName>
    </submittedName>
</protein>
<feature type="domain" description="N-acetyltransferase" evidence="3">
    <location>
        <begin position="22"/>
        <end position="176"/>
    </location>
</feature>
<dbReference type="Gene3D" id="3.40.630.30">
    <property type="match status" value="1"/>
</dbReference>
<evidence type="ECO:0000256" key="2">
    <source>
        <dbReference type="ARBA" id="ARBA00023315"/>
    </source>
</evidence>